<sequence>MSAAMSRPSAPKPRGLVSRLPWWALALPVVSFVFLLVLLISTPAEAGAVSASHGLAPLLEVLARIVGAAS</sequence>
<comment type="caution">
    <text evidence="1">The sequence shown here is derived from an EMBL/GenBank/DDBJ whole genome shotgun (WGS) entry which is preliminary data.</text>
</comment>
<dbReference type="AlphaFoldDB" id="A0A4U0NBD8"/>
<reference evidence="1 2" key="1">
    <citation type="submission" date="2019-04" db="EMBL/GenBank/DDBJ databases">
        <title>Streptomyces piniterrae sp. nov., a heliquinomycin-producing actinomycete isolated from rhizosphere soil of Pinus yunnanensis.</title>
        <authorList>
            <person name="Zhuang X."/>
            <person name="Zhao J."/>
        </authorList>
    </citation>
    <scope>NUCLEOTIDE SEQUENCE [LARGE SCALE GENOMIC DNA]</scope>
    <source>
        <strain evidence="2">jys28</strain>
    </source>
</reference>
<dbReference type="Proteomes" id="UP000308697">
    <property type="component" value="Unassembled WGS sequence"/>
</dbReference>
<keyword evidence="2" id="KW-1185">Reference proteome</keyword>
<evidence type="ECO:0000313" key="1">
    <source>
        <dbReference type="EMBL" id="TJZ51210.1"/>
    </source>
</evidence>
<accession>A0A4U0NBD8</accession>
<organism evidence="1 2">
    <name type="scientific">Streptomyces piniterrae</name>
    <dbReference type="NCBI Taxonomy" id="2571125"/>
    <lineage>
        <taxon>Bacteria</taxon>
        <taxon>Bacillati</taxon>
        <taxon>Actinomycetota</taxon>
        <taxon>Actinomycetes</taxon>
        <taxon>Kitasatosporales</taxon>
        <taxon>Streptomycetaceae</taxon>
        <taxon>Streptomyces</taxon>
    </lineage>
</organism>
<protein>
    <submittedName>
        <fullName evidence="1">Uncharacterized protein</fullName>
    </submittedName>
</protein>
<evidence type="ECO:0000313" key="2">
    <source>
        <dbReference type="Proteomes" id="UP000308697"/>
    </source>
</evidence>
<dbReference type="EMBL" id="SUMB01000007">
    <property type="protein sequence ID" value="TJZ51210.1"/>
    <property type="molecule type" value="Genomic_DNA"/>
</dbReference>
<dbReference type="RefSeq" id="WP_136741841.1">
    <property type="nucleotide sequence ID" value="NZ_SUMB01000007.1"/>
</dbReference>
<gene>
    <name evidence="1" type="ORF">FCH28_22255</name>
</gene>
<proteinExistence type="predicted"/>
<name>A0A4U0NBD8_9ACTN</name>
<dbReference type="OrthoDB" id="4334185at2"/>